<dbReference type="Pfam" id="PF00226">
    <property type="entry name" value="DnaJ"/>
    <property type="match status" value="1"/>
</dbReference>
<keyword evidence="2" id="KW-1133">Transmembrane helix</keyword>
<dbReference type="SMART" id="SM00271">
    <property type="entry name" value="DnaJ"/>
    <property type="match status" value="1"/>
</dbReference>
<feature type="transmembrane region" description="Helical" evidence="2">
    <location>
        <begin position="619"/>
        <end position="642"/>
    </location>
</feature>
<sequence length="708" mass="79151">MEGCMAKGTRGLSAKSLESNSDFRRFAERMRIIGRVYTVKSQADSAPRVVAPPQDEEEAMQGNVAGEWLDCCLREYLERKRLFEHRFRNRAQLILRILALLVPFLALLWYIWPLWRVLFDVEADAYKKVLEVSSSATSVEITRAYRALMKRWHPDHNPNCGQFCREKTESIKEAYNVLLSRGEHGSTLANEYHKSLMTLRSFLSFRGLQMSGDAAMNIFLIFLRLRPSSARSSATLRLACGVVILVFCTVYETLFISGFSIVTIIQFFYYSLSIAKASAQQQVMNEVRRNSYFDVVLDASVFLGCASVASFAVWGRGNAASTVEEAFRMMYGSVYVLSFLYNFSPNVYDNFLMRKYSLPLSYVDMNCRFTWIRFAKSELMFFVDDLFVFTCRISSSYRVVVYVAHFVSLCQFFMLPWDAPAIKRGAIAGARAGGLKESTASAAPSAKTRVAQSTSTDATQAAQQSTFVESYITREEAGVVADLDREKVEWLDVANMKYQALVLALDQKHARQRGHPADAVCIAPSANLQEIVVVAFSQGAGTNSPASQGMHYILGSVHDPEMSQLVAMERGPKAMVPSISNLRWNLDLARVEYHKVLGHKAPLTISQLWRKRAPGSPSALWGTLVMMVCTSVVVALVCAVSGPSAQDISRSSARIDSSLRPQLYARFLWALPPNHFANAFSAGLLTIAQIPLCTLDWWDAGATLGFLR</sequence>
<accession>A0A836HWH7</accession>
<evidence type="ECO:0000313" key="5">
    <source>
        <dbReference type="Proteomes" id="UP000674318"/>
    </source>
</evidence>
<evidence type="ECO:0000256" key="2">
    <source>
        <dbReference type="SAM" id="Phobius"/>
    </source>
</evidence>
<dbReference type="SUPFAM" id="SSF46565">
    <property type="entry name" value="Chaperone J-domain"/>
    <property type="match status" value="1"/>
</dbReference>
<dbReference type="KEGG" id="phet:94287727"/>
<dbReference type="InterPro" id="IPR036869">
    <property type="entry name" value="J_dom_sf"/>
</dbReference>
<dbReference type="InterPro" id="IPR001623">
    <property type="entry name" value="DnaJ_domain"/>
</dbReference>
<dbReference type="OrthoDB" id="445556at2759"/>
<feature type="transmembrane region" description="Helical" evidence="2">
    <location>
        <begin position="326"/>
        <end position="344"/>
    </location>
</feature>
<feature type="transmembrane region" description="Helical" evidence="2">
    <location>
        <begin position="291"/>
        <end position="314"/>
    </location>
</feature>
<evidence type="ECO:0000256" key="1">
    <source>
        <dbReference type="SAM" id="MobiDB-lite"/>
    </source>
</evidence>
<dbReference type="AlphaFoldDB" id="A0A836HWH7"/>
<dbReference type="GeneID" id="94287727"/>
<keyword evidence="5" id="KW-1185">Reference proteome</keyword>
<reference evidence="4 5" key="1">
    <citation type="submission" date="2021-02" db="EMBL/GenBank/DDBJ databases">
        <title>Porcisia hertigi Genome sequencing and assembly.</title>
        <authorList>
            <person name="Almutairi H."/>
            <person name="Gatherer D."/>
        </authorList>
    </citation>
    <scope>NUCLEOTIDE SEQUENCE [LARGE SCALE GENOMIC DNA]</scope>
    <source>
        <strain evidence="4 5">C119</strain>
    </source>
</reference>
<name>A0A836HWH7_9TRYP</name>
<comment type="caution">
    <text evidence="4">The sequence shown here is derived from an EMBL/GenBank/DDBJ whole genome shotgun (WGS) entry which is preliminary data.</text>
</comment>
<feature type="domain" description="J" evidence="3">
    <location>
        <begin position="125"/>
        <end position="196"/>
    </location>
</feature>
<dbReference type="PROSITE" id="PS50076">
    <property type="entry name" value="DNAJ_2"/>
    <property type="match status" value="1"/>
</dbReference>
<dbReference type="RefSeq" id="XP_067753807.1">
    <property type="nucleotide sequence ID" value="XM_067897650.1"/>
</dbReference>
<feature type="transmembrane region" description="Helical" evidence="2">
    <location>
        <begin position="93"/>
        <end position="112"/>
    </location>
</feature>
<dbReference type="Gene3D" id="1.10.287.110">
    <property type="entry name" value="DnaJ domain"/>
    <property type="match status" value="1"/>
</dbReference>
<dbReference type="PRINTS" id="PR00625">
    <property type="entry name" value="JDOMAIN"/>
</dbReference>
<protein>
    <recommendedName>
        <fullName evidence="3">J domain-containing protein</fullName>
    </recommendedName>
</protein>
<feature type="transmembrane region" description="Helical" evidence="2">
    <location>
        <begin position="260"/>
        <end position="279"/>
    </location>
</feature>
<organism evidence="4 5">
    <name type="scientific">Porcisia hertigi</name>
    <dbReference type="NCBI Taxonomy" id="2761500"/>
    <lineage>
        <taxon>Eukaryota</taxon>
        <taxon>Discoba</taxon>
        <taxon>Euglenozoa</taxon>
        <taxon>Kinetoplastea</taxon>
        <taxon>Metakinetoplastina</taxon>
        <taxon>Trypanosomatida</taxon>
        <taxon>Trypanosomatidae</taxon>
        <taxon>Leishmaniinae</taxon>
        <taxon>Porcisia</taxon>
    </lineage>
</organism>
<dbReference type="EMBL" id="JAFJZO010000034">
    <property type="protein sequence ID" value="KAG5493772.1"/>
    <property type="molecule type" value="Genomic_DNA"/>
</dbReference>
<evidence type="ECO:0000259" key="3">
    <source>
        <dbReference type="PROSITE" id="PS50076"/>
    </source>
</evidence>
<proteinExistence type="predicted"/>
<gene>
    <name evidence="4" type="ORF">JKF63_01604</name>
</gene>
<dbReference type="Proteomes" id="UP000674318">
    <property type="component" value="Unassembled WGS sequence"/>
</dbReference>
<feature type="region of interest" description="Disordered" evidence="1">
    <location>
        <begin position="439"/>
        <end position="458"/>
    </location>
</feature>
<keyword evidence="2" id="KW-0812">Transmembrane</keyword>
<dbReference type="CDD" id="cd06257">
    <property type="entry name" value="DnaJ"/>
    <property type="match status" value="1"/>
</dbReference>
<dbReference type="PANTHER" id="PTHR24074">
    <property type="entry name" value="CO-CHAPERONE PROTEIN DJLA"/>
    <property type="match status" value="1"/>
</dbReference>
<evidence type="ECO:0000313" key="4">
    <source>
        <dbReference type="EMBL" id="KAG5493772.1"/>
    </source>
</evidence>
<keyword evidence="2" id="KW-0472">Membrane</keyword>
<dbReference type="InterPro" id="IPR050817">
    <property type="entry name" value="DjlA_DnaK_co-chaperone"/>
</dbReference>